<dbReference type="InterPro" id="IPR036085">
    <property type="entry name" value="PAZ_dom_sf"/>
</dbReference>
<dbReference type="InterPro" id="IPR014811">
    <property type="entry name" value="ArgoL1"/>
</dbReference>
<dbReference type="Pfam" id="PF16488">
    <property type="entry name" value="ArgoL2"/>
    <property type="match status" value="1"/>
</dbReference>
<feature type="domain" description="PAZ" evidence="2">
    <location>
        <begin position="283"/>
        <end position="397"/>
    </location>
</feature>
<dbReference type="SMART" id="SM01163">
    <property type="entry name" value="DUF1785"/>
    <property type="match status" value="1"/>
</dbReference>
<dbReference type="InterPro" id="IPR003165">
    <property type="entry name" value="Piwi"/>
</dbReference>
<name>A0A9W7Y5V1_9FUNG</name>
<sequence>MSSQRGSSRGRPPRGRPSPSPFRGRPSGPQAGGSSSSPRPPQAPPPQGQRLQGPVASTSTKPRTGVFAKQYGTSGKSIKVIANYVQVSKYPEDYVYQYDIEIEPKLGRFTRLPPPYMTRAIYDQGMRKYRQSKLRGVPMVYDARKIAYAPKPVCDPDETLKLDVAYSEDGRPNDFVIQIRQAAVINTSILTDYIRGNTAIEISDIQPILTAFDLAIGSVIHREMVGFGRSFFSNNQSMYTSGGLELWRGFSFSFRPGVDHLYLNVNTAVTAMYTPGGLLDSISCLLDVRDLNSLRGPISPNTMRQIEGFLRGLTMYMHHRGIEGKRKVVVKGLTKMALDKESFEWTDPNKPNGRPEKITIANYFRKRYGVALRYPFLPGLIGRKNAVFPIELCEISENQRYKGKLDDKQTAEMVKFACQRPNQNMERIIDILRSLNFGQEPTVNAFGIQMPMDLTKVDARVLQAPTINYGERSKPPSITPKGGAWNMRDRCVRSAGKPLRYWAVLILADRRSLPDNRAQAFITTLVNMCNRTGYRIDQPQPPILYGSINANISKEMQRACQAIQRPPNEPPQLLLVVLPSTNTQVYQSVKNCAYTTLGVQTQCMQAKHMQRPNDQYCANLCLKINVKLGGINQTLPQPDMQKMLLGKPTMFLGCDVTHPAPGEQGKPSIASVVGSTDFMGTRYVATLIQLQSREELVSRLQETIVRHLKLFFKNTKTKPQRIIFYRDGVSETQFAQVKDHELSDIQRACASLEREYRPQITFLAVLKRHNTRFFPIGNEGDRTGNCQPGTVVDRGVTMPMFQDFYLFSHAAIQGTSRPTHYYILHDDSGFTIDTIQRLSYHLCYTYAICTRSVSLVPPVYYAHRVADRARCHLVDMGVSFEEASSTTSGYYGGAGRGTSGARENAEARIIRTHDLLDETMYFM</sequence>
<dbReference type="InterPro" id="IPR003100">
    <property type="entry name" value="PAZ_dom"/>
</dbReference>
<dbReference type="Gene3D" id="3.30.420.10">
    <property type="entry name" value="Ribonuclease H-like superfamily/Ribonuclease H"/>
    <property type="match status" value="1"/>
</dbReference>
<dbReference type="InterPro" id="IPR032472">
    <property type="entry name" value="ArgoL2"/>
</dbReference>
<dbReference type="Pfam" id="PF16487">
    <property type="entry name" value="ArgoMid"/>
    <property type="match status" value="1"/>
</dbReference>
<dbReference type="Gene3D" id="3.40.50.2300">
    <property type="match status" value="1"/>
</dbReference>
<organism evidence="4 5">
    <name type="scientific">Coemansia erecta</name>
    <dbReference type="NCBI Taxonomy" id="147472"/>
    <lineage>
        <taxon>Eukaryota</taxon>
        <taxon>Fungi</taxon>
        <taxon>Fungi incertae sedis</taxon>
        <taxon>Zoopagomycota</taxon>
        <taxon>Kickxellomycotina</taxon>
        <taxon>Kickxellomycetes</taxon>
        <taxon>Kickxellales</taxon>
        <taxon>Kickxellaceae</taxon>
        <taxon>Coemansia</taxon>
    </lineage>
</organism>
<dbReference type="OrthoDB" id="10252740at2759"/>
<feature type="compositionally biased region" description="Low complexity" evidence="1">
    <location>
        <begin position="21"/>
        <end position="37"/>
    </location>
</feature>
<dbReference type="Gene3D" id="2.170.260.10">
    <property type="entry name" value="paz domain"/>
    <property type="match status" value="1"/>
</dbReference>
<protein>
    <recommendedName>
        <fullName evidence="6">Piwi-domain-containing protein</fullName>
    </recommendedName>
</protein>
<dbReference type="CDD" id="cd04657">
    <property type="entry name" value="Piwi_ago-like"/>
    <property type="match status" value="1"/>
</dbReference>
<dbReference type="Pfam" id="PF16486">
    <property type="entry name" value="ArgoN"/>
    <property type="match status" value="1"/>
</dbReference>
<dbReference type="PANTHER" id="PTHR22891">
    <property type="entry name" value="EUKARYOTIC TRANSLATION INITIATION FACTOR 2C"/>
    <property type="match status" value="1"/>
</dbReference>
<dbReference type="InterPro" id="IPR012337">
    <property type="entry name" value="RNaseH-like_sf"/>
</dbReference>
<dbReference type="Pfam" id="PF02171">
    <property type="entry name" value="Piwi"/>
    <property type="match status" value="1"/>
</dbReference>
<dbReference type="InterPro" id="IPR036397">
    <property type="entry name" value="RNaseH_sf"/>
</dbReference>
<dbReference type="InterPro" id="IPR032474">
    <property type="entry name" value="Argonaute_N"/>
</dbReference>
<accession>A0A9W7Y5V1</accession>
<feature type="compositionally biased region" description="Low complexity" evidence="1">
    <location>
        <begin position="1"/>
        <end position="10"/>
    </location>
</feature>
<dbReference type="InterPro" id="IPR032473">
    <property type="entry name" value="Argonaute_Mid_dom"/>
</dbReference>
<evidence type="ECO:0000313" key="4">
    <source>
        <dbReference type="EMBL" id="KAJ1725255.1"/>
    </source>
</evidence>
<dbReference type="GO" id="GO:0003723">
    <property type="term" value="F:RNA binding"/>
    <property type="evidence" value="ECO:0007669"/>
    <property type="project" value="InterPro"/>
</dbReference>
<feature type="domain" description="Piwi" evidence="3">
    <location>
        <begin position="573"/>
        <end position="874"/>
    </location>
</feature>
<proteinExistence type="predicted"/>
<dbReference type="SUPFAM" id="SSF101690">
    <property type="entry name" value="PAZ domain"/>
    <property type="match status" value="1"/>
</dbReference>
<comment type="caution">
    <text evidence="4">The sequence shown here is derived from an EMBL/GenBank/DDBJ whole genome shotgun (WGS) entry which is preliminary data.</text>
</comment>
<evidence type="ECO:0000259" key="3">
    <source>
        <dbReference type="PROSITE" id="PS50822"/>
    </source>
</evidence>
<evidence type="ECO:0008006" key="6">
    <source>
        <dbReference type="Google" id="ProtNLM"/>
    </source>
</evidence>
<feature type="compositionally biased region" description="Pro residues" evidence="1">
    <location>
        <begin position="38"/>
        <end position="47"/>
    </location>
</feature>
<evidence type="ECO:0000313" key="5">
    <source>
        <dbReference type="Proteomes" id="UP001149813"/>
    </source>
</evidence>
<dbReference type="Pfam" id="PF02170">
    <property type="entry name" value="PAZ"/>
    <property type="match status" value="1"/>
</dbReference>
<feature type="region of interest" description="Disordered" evidence="1">
    <location>
        <begin position="1"/>
        <end position="63"/>
    </location>
</feature>
<dbReference type="Proteomes" id="UP001149813">
    <property type="component" value="Unassembled WGS sequence"/>
</dbReference>
<keyword evidence="5" id="KW-1185">Reference proteome</keyword>
<dbReference type="SMART" id="SM00950">
    <property type="entry name" value="Piwi"/>
    <property type="match status" value="1"/>
</dbReference>
<dbReference type="EMBL" id="JANBOJ010000009">
    <property type="protein sequence ID" value="KAJ1725255.1"/>
    <property type="molecule type" value="Genomic_DNA"/>
</dbReference>
<dbReference type="PROSITE" id="PS50821">
    <property type="entry name" value="PAZ"/>
    <property type="match status" value="1"/>
</dbReference>
<dbReference type="SUPFAM" id="SSF53098">
    <property type="entry name" value="Ribonuclease H-like"/>
    <property type="match status" value="1"/>
</dbReference>
<dbReference type="PROSITE" id="PS50822">
    <property type="entry name" value="PIWI"/>
    <property type="match status" value="1"/>
</dbReference>
<evidence type="ECO:0000259" key="2">
    <source>
        <dbReference type="PROSITE" id="PS50821"/>
    </source>
</evidence>
<reference evidence="4" key="1">
    <citation type="submission" date="2022-07" db="EMBL/GenBank/DDBJ databases">
        <title>Phylogenomic reconstructions and comparative analyses of Kickxellomycotina fungi.</title>
        <authorList>
            <person name="Reynolds N.K."/>
            <person name="Stajich J.E."/>
            <person name="Barry K."/>
            <person name="Grigoriev I.V."/>
            <person name="Crous P."/>
            <person name="Smith M.E."/>
        </authorList>
    </citation>
    <scope>NUCLEOTIDE SEQUENCE</scope>
    <source>
        <strain evidence="4">NBRC 32514</strain>
    </source>
</reference>
<dbReference type="Pfam" id="PF08699">
    <property type="entry name" value="ArgoL1"/>
    <property type="match status" value="1"/>
</dbReference>
<gene>
    <name evidence="4" type="ORF">LPJ53_000584</name>
</gene>
<dbReference type="AlphaFoldDB" id="A0A9W7Y5V1"/>
<dbReference type="CDD" id="cd02846">
    <property type="entry name" value="PAZ_argonaute_like"/>
    <property type="match status" value="1"/>
</dbReference>
<evidence type="ECO:0000256" key="1">
    <source>
        <dbReference type="SAM" id="MobiDB-lite"/>
    </source>
</evidence>
<dbReference type="InterPro" id="IPR045246">
    <property type="entry name" value="Piwi_ago-like"/>
</dbReference>